<gene>
    <name evidence="2" type="ORF">AMEX_G6195</name>
</gene>
<reference evidence="2 3" key="1">
    <citation type="submission" date="2021-07" db="EMBL/GenBank/DDBJ databases">
        <authorList>
            <person name="Imarazene B."/>
            <person name="Zahm M."/>
            <person name="Klopp C."/>
            <person name="Cabau C."/>
            <person name="Beille S."/>
            <person name="Jouanno E."/>
            <person name="Castinel A."/>
            <person name="Lluch J."/>
            <person name="Gil L."/>
            <person name="Kuchtly C."/>
            <person name="Lopez Roques C."/>
            <person name="Donnadieu C."/>
            <person name="Parrinello H."/>
            <person name="Journot L."/>
            <person name="Du K."/>
            <person name="Schartl M."/>
            <person name="Retaux S."/>
            <person name="Guiguen Y."/>
        </authorList>
    </citation>
    <scope>NUCLEOTIDE SEQUENCE [LARGE SCALE GENOMIC DNA]</scope>
    <source>
        <strain evidence="2">Pach_M1</strain>
        <tissue evidence="2">Testis</tissue>
    </source>
</reference>
<feature type="compositionally biased region" description="Polar residues" evidence="1">
    <location>
        <begin position="204"/>
        <end position="214"/>
    </location>
</feature>
<dbReference type="Proteomes" id="UP000752171">
    <property type="component" value="Unassembled WGS sequence"/>
</dbReference>
<feature type="region of interest" description="Disordered" evidence="1">
    <location>
        <begin position="1"/>
        <end position="27"/>
    </location>
</feature>
<evidence type="ECO:0000313" key="2">
    <source>
        <dbReference type="EMBL" id="KAG9278345.1"/>
    </source>
</evidence>
<comment type="caution">
    <text evidence="2">The sequence shown here is derived from an EMBL/GenBank/DDBJ whole genome shotgun (WGS) entry which is preliminary data.</text>
</comment>
<dbReference type="Gene3D" id="1.10.10.10">
    <property type="entry name" value="Winged helix-like DNA-binding domain superfamily/Winged helix DNA-binding domain"/>
    <property type="match status" value="1"/>
</dbReference>
<dbReference type="InterPro" id="IPR036388">
    <property type="entry name" value="WH-like_DNA-bd_sf"/>
</dbReference>
<feature type="region of interest" description="Disordered" evidence="1">
    <location>
        <begin position="112"/>
        <end position="214"/>
    </location>
</feature>
<proteinExistence type="predicted"/>
<sequence length="214" mass="23519">MSTKPTDSQSSCAETETDTGAKIGRTEELSDFQRGTIVGCHLSKKSIREISALLELPRATVNDVVVKWKRLGITTPLPRSGRPHKLSNKDVQMLERKASENQLSSLTELTAEFQSASGKKVSPRTVRRELQSLGVRGQTAAKRSKGVKRKAEPDLQPDNEETNKMQKESAASSNDGNPSACEEDQRQIEPASEPTDQPMDRETSTTSHNTESLN</sequence>
<dbReference type="EMBL" id="JAICCE010000004">
    <property type="protein sequence ID" value="KAG9278345.1"/>
    <property type="molecule type" value="Genomic_DNA"/>
</dbReference>
<evidence type="ECO:0008006" key="4">
    <source>
        <dbReference type="Google" id="ProtNLM"/>
    </source>
</evidence>
<protein>
    <recommendedName>
        <fullName evidence="4">Transposase Tc1-like domain-containing protein</fullName>
    </recommendedName>
</protein>
<evidence type="ECO:0000256" key="1">
    <source>
        <dbReference type="SAM" id="MobiDB-lite"/>
    </source>
</evidence>
<dbReference type="InterPro" id="IPR009057">
    <property type="entry name" value="Homeodomain-like_sf"/>
</dbReference>
<name>A0A8T2M996_ASTMX</name>
<accession>A0A8T2M996</accession>
<feature type="compositionally biased region" description="Polar residues" evidence="1">
    <location>
        <begin position="1"/>
        <end position="14"/>
    </location>
</feature>
<organism evidence="2 3">
    <name type="scientific">Astyanax mexicanus</name>
    <name type="common">Blind cave fish</name>
    <name type="synonym">Astyanax fasciatus mexicanus</name>
    <dbReference type="NCBI Taxonomy" id="7994"/>
    <lineage>
        <taxon>Eukaryota</taxon>
        <taxon>Metazoa</taxon>
        <taxon>Chordata</taxon>
        <taxon>Craniata</taxon>
        <taxon>Vertebrata</taxon>
        <taxon>Euteleostomi</taxon>
        <taxon>Actinopterygii</taxon>
        <taxon>Neopterygii</taxon>
        <taxon>Teleostei</taxon>
        <taxon>Ostariophysi</taxon>
        <taxon>Characiformes</taxon>
        <taxon>Characoidei</taxon>
        <taxon>Acestrorhamphidae</taxon>
        <taxon>Acestrorhamphinae</taxon>
        <taxon>Astyanax</taxon>
    </lineage>
</organism>
<dbReference type="AlphaFoldDB" id="A0A8T2M996"/>
<dbReference type="SUPFAM" id="SSF46689">
    <property type="entry name" value="Homeodomain-like"/>
    <property type="match status" value="1"/>
</dbReference>
<evidence type="ECO:0000313" key="3">
    <source>
        <dbReference type="Proteomes" id="UP000752171"/>
    </source>
</evidence>